<dbReference type="EMBL" id="MPUH01000899">
    <property type="protein sequence ID" value="OMJ72468.1"/>
    <property type="molecule type" value="Genomic_DNA"/>
</dbReference>
<comment type="caution">
    <text evidence="2">The sequence shown here is derived from an EMBL/GenBank/DDBJ whole genome shotgun (WGS) entry which is preliminary data.</text>
</comment>
<organism evidence="2 3">
    <name type="scientific">Stentor coeruleus</name>
    <dbReference type="NCBI Taxonomy" id="5963"/>
    <lineage>
        <taxon>Eukaryota</taxon>
        <taxon>Sar</taxon>
        <taxon>Alveolata</taxon>
        <taxon>Ciliophora</taxon>
        <taxon>Postciliodesmatophora</taxon>
        <taxon>Heterotrichea</taxon>
        <taxon>Heterotrichida</taxon>
        <taxon>Stentoridae</taxon>
        <taxon>Stentor</taxon>
    </lineage>
</organism>
<name>A0A1R2B6R6_9CILI</name>
<reference evidence="2 3" key="1">
    <citation type="submission" date="2016-11" db="EMBL/GenBank/DDBJ databases">
        <title>The macronuclear genome of Stentor coeruleus: a giant cell with tiny introns.</title>
        <authorList>
            <person name="Slabodnick M."/>
            <person name="Ruby J.G."/>
            <person name="Reiff S.B."/>
            <person name="Swart E.C."/>
            <person name="Gosai S."/>
            <person name="Prabakaran S."/>
            <person name="Witkowska E."/>
            <person name="Larue G.E."/>
            <person name="Fisher S."/>
            <person name="Freeman R.M."/>
            <person name="Gunawardena J."/>
            <person name="Chu W."/>
            <person name="Stover N.A."/>
            <person name="Gregory B.D."/>
            <person name="Nowacki M."/>
            <person name="Derisi J."/>
            <person name="Roy S.W."/>
            <person name="Marshall W.F."/>
            <person name="Sood P."/>
        </authorList>
    </citation>
    <scope>NUCLEOTIDE SEQUENCE [LARGE SCALE GENOMIC DNA]</scope>
    <source>
        <strain evidence="2">WM001</strain>
    </source>
</reference>
<dbReference type="Proteomes" id="UP000187209">
    <property type="component" value="Unassembled WGS sequence"/>
</dbReference>
<keyword evidence="3" id="KW-1185">Reference proteome</keyword>
<feature type="region of interest" description="Disordered" evidence="1">
    <location>
        <begin position="130"/>
        <end position="153"/>
    </location>
</feature>
<gene>
    <name evidence="2" type="ORF">SteCoe_29097</name>
</gene>
<evidence type="ECO:0000313" key="3">
    <source>
        <dbReference type="Proteomes" id="UP000187209"/>
    </source>
</evidence>
<sequence length="329" mass="37213">MDGCRSENALLSKKPKKIEDDLFKRHKEVRRKIDALKTKKINAQLKSNQQTPIINSLSKRIASKTNKEIKLLHSPTRVQRTHEILQNSKFMPKKIRLSLSSLKLAANTCKSIPMKPCRYDTALSAPRSDSPITFPSLQMPLTARDPDISNDLPPDISKRNELLSTLRTHIPDNSLEPNYGNLTVAERTALWLQRKQEKIKQMRAKKDSKATSGCTFRPQLSTTLRHSSKSTQRSLSVRSSFSVHNFKKPLRTISVNSFAHSEKAHSVRNSSSETLKNYRNSSTSALGSNAYSAICPVSMSLSYSSGYSHDFKKRAKPLIDYKSLNYIPR</sequence>
<accession>A0A1R2B6R6</accession>
<evidence type="ECO:0000256" key="1">
    <source>
        <dbReference type="SAM" id="MobiDB-lite"/>
    </source>
</evidence>
<protein>
    <submittedName>
        <fullName evidence="2">Uncharacterized protein</fullName>
    </submittedName>
</protein>
<evidence type="ECO:0000313" key="2">
    <source>
        <dbReference type="EMBL" id="OMJ72468.1"/>
    </source>
</evidence>
<dbReference type="AlphaFoldDB" id="A0A1R2B6R6"/>
<proteinExistence type="predicted"/>